<protein>
    <submittedName>
        <fullName evidence="1">Uncharacterized protein</fullName>
    </submittedName>
</protein>
<keyword evidence="2" id="KW-1185">Reference proteome</keyword>
<dbReference type="RefSeq" id="XP_001802528.1">
    <property type="nucleotide sequence ID" value="XM_001802476.1"/>
</dbReference>
<dbReference type="EMBL" id="CP069044">
    <property type="protein sequence ID" value="QRD07106.1"/>
    <property type="molecule type" value="Genomic_DNA"/>
</dbReference>
<evidence type="ECO:0000313" key="2">
    <source>
        <dbReference type="Proteomes" id="UP000663193"/>
    </source>
</evidence>
<dbReference type="VEuPathDB" id="FungiDB:JI435_446900"/>
<organism evidence="1 2">
    <name type="scientific">Phaeosphaeria nodorum (strain SN15 / ATCC MYA-4574 / FGSC 10173)</name>
    <name type="common">Glume blotch fungus</name>
    <name type="synonym">Parastagonospora nodorum</name>
    <dbReference type="NCBI Taxonomy" id="321614"/>
    <lineage>
        <taxon>Eukaryota</taxon>
        <taxon>Fungi</taxon>
        <taxon>Dikarya</taxon>
        <taxon>Ascomycota</taxon>
        <taxon>Pezizomycotina</taxon>
        <taxon>Dothideomycetes</taxon>
        <taxon>Pleosporomycetidae</taxon>
        <taxon>Pleosporales</taxon>
        <taxon>Pleosporineae</taxon>
        <taxon>Phaeosphaeriaceae</taxon>
        <taxon>Parastagonospora</taxon>
    </lineage>
</organism>
<accession>A0A7U2IC50</accession>
<name>A0A7U2IC50_PHANO</name>
<dbReference type="AlphaFoldDB" id="A0A7U2IC50"/>
<dbReference type="Proteomes" id="UP000663193">
    <property type="component" value="Chromosome 22"/>
</dbReference>
<sequence>MSTYHNSTASRNDWHLVYIRLDENNLPLRLAIRIESIEINVDVANWFFIDLQLNAVDTRRSNTTTSRIVRELGWFDDVANFTQICANQRVPAGLQQGDVFQSWISGLLLNLATNNQNSWILNDGCS</sequence>
<gene>
    <name evidence="1" type="ORF">JI435_446900</name>
</gene>
<dbReference type="KEGG" id="pno:SNOG_12305"/>
<proteinExistence type="predicted"/>
<dbReference type="OrthoDB" id="3783232at2759"/>
<reference evidence="2" key="1">
    <citation type="journal article" date="2021" name="BMC Genomics">
        <title>Chromosome-level genome assembly and manually-curated proteome of model necrotroph Parastagonospora nodorum Sn15 reveals a genome-wide trove of candidate effector homologs, and redundancy of virulence-related functions within an accessory chromosome.</title>
        <authorList>
            <person name="Bertazzoni S."/>
            <person name="Jones D.A.B."/>
            <person name="Phan H.T."/>
            <person name="Tan K.-C."/>
            <person name="Hane J.K."/>
        </authorList>
    </citation>
    <scope>NUCLEOTIDE SEQUENCE [LARGE SCALE GENOMIC DNA]</scope>
    <source>
        <strain evidence="2">SN15 / ATCC MYA-4574 / FGSC 10173)</strain>
    </source>
</reference>
<evidence type="ECO:0000313" key="1">
    <source>
        <dbReference type="EMBL" id="QRD07106.1"/>
    </source>
</evidence>